<dbReference type="GO" id="GO:0006351">
    <property type="term" value="P:DNA-templated transcription"/>
    <property type="evidence" value="ECO:0007669"/>
    <property type="project" value="InterPro"/>
</dbReference>
<feature type="compositionally biased region" description="Polar residues" evidence="7">
    <location>
        <begin position="91"/>
        <end position="110"/>
    </location>
</feature>
<dbReference type="CDD" id="cd00067">
    <property type="entry name" value="GAL4"/>
    <property type="match status" value="1"/>
</dbReference>
<organism evidence="9 10">
    <name type="scientific">Melanomma pulvis-pyrius CBS 109.77</name>
    <dbReference type="NCBI Taxonomy" id="1314802"/>
    <lineage>
        <taxon>Eukaryota</taxon>
        <taxon>Fungi</taxon>
        <taxon>Dikarya</taxon>
        <taxon>Ascomycota</taxon>
        <taxon>Pezizomycotina</taxon>
        <taxon>Dothideomycetes</taxon>
        <taxon>Pleosporomycetidae</taxon>
        <taxon>Pleosporales</taxon>
        <taxon>Melanommataceae</taxon>
        <taxon>Melanomma</taxon>
    </lineage>
</organism>
<evidence type="ECO:0000256" key="3">
    <source>
        <dbReference type="ARBA" id="ARBA00023015"/>
    </source>
</evidence>
<dbReference type="Proteomes" id="UP000799757">
    <property type="component" value="Unassembled WGS sequence"/>
</dbReference>
<dbReference type="PANTHER" id="PTHR31845:SF10">
    <property type="entry name" value="ZN(II)2CYS6 TRANSCRIPTION FACTOR (EUROFUNG)"/>
    <property type="match status" value="1"/>
</dbReference>
<dbReference type="PROSITE" id="PS50048">
    <property type="entry name" value="ZN2_CY6_FUNGAL_2"/>
    <property type="match status" value="1"/>
</dbReference>
<dbReference type="GO" id="GO:0000976">
    <property type="term" value="F:transcription cis-regulatory region binding"/>
    <property type="evidence" value="ECO:0007669"/>
    <property type="project" value="TreeGrafter"/>
</dbReference>
<accession>A0A6A6XFM2</accession>
<name>A0A6A6XFM2_9PLEO</name>
<dbReference type="EMBL" id="MU001889">
    <property type="protein sequence ID" value="KAF2794497.1"/>
    <property type="molecule type" value="Genomic_DNA"/>
</dbReference>
<dbReference type="InterPro" id="IPR051089">
    <property type="entry name" value="prtT"/>
</dbReference>
<feature type="domain" description="Zn(2)-C6 fungal-type" evidence="8">
    <location>
        <begin position="20"/>
        <end position="52"/>
    </location>
</feature>
<keyword evidence="2" id="KW-0479">Metal-binding</keyword>
<keyword evidence="6" id="KW-0539">Nucleus</keyword>
<proteinExistence type="predicted"/>
<feature type="region of interest" description="Disordered" evidence="7">
    <location>
        <begin position="316"/>
        <end position="336"/>
    </location>
</feature>
<dbReference type="PANTHER" id="PTHR31845">
    <property type="entry name" value="FINGER DOMAIN PROTEIN, PUTATIVE-RELATED"/>
    <property type="match status" value="1"/>
</dbReference>
<evidence type="ECO:0000256" key="6">
    <source>
        <dbReference type="ARBA" id="ARBA00023242"/>
    </source>
</evidence>
<comment type="subcellular location">
    <subcellularLocation>
        <location evidence="1">Nucleus</location>
    </subcellularLocation>
</comment>
<dbReference type="CDD" id="cd12148">
    <property type="entry name" value="fungal_TF_MHR"/>
    <property type="match status" value="1"/>
</dbReference>
<dbReference type="SUPFAM" id="SSF57701">
    <property type="entry name" value="Zn2/Cys6 DNA-binding domain"/>
    <property type="match status" value="1"/>
</dbReference>
<keyword evidence="5" id="KW-0804">Transcription</keyword>
<dbReference type="InterPro" id="IPR001138">
    <property type="entry name" value="Zn2Cys6_DnaBD"/>
</dbReference>
<dbReference type="Pfam" id="PF04082">
    <property type="entry name" value="Fungal_trans"/>
    <property type="match status" value="1"/>
</dbReference>
<reference evidence="9" key="1">
    <citation type="journal article" date="2020" name="Stud. Mycol.">
        <title>101 Dothideomycetes genomes: a test case for predicting lifestyles and emergence of pathogens.</title>
        <authorList>
            <person name="Haridas S."/>
            <person name="Albert R."/>
            <person name="Binder M."/>
            <person name="Bloem J."/>
            <person name="Labutti K."/>
            <person name="Salamov A."/>
            <person name="Andreopoulos B."/>
            <person name="Baker S."/>
            <person name="Barry K."/>
            <person name="Bills G."/>
            <person name="Bluhm B."/>
            <person name="Cannon C."/>
            <person name="Castanera R."/>
            <person name="Culley D."/>
            <person name="Daum C."/>
            <person name="Ezra D."/>
            <person name="Gonzalez J."/>
            <person name="Henrissat B."/>
            <person name="Kuo A."/>
            <person name="Liang C."/>
            <person name="Lipzen A."/>
            <person name="Lutzoni F."/>
            <person name="Magnuson J."/>
            <person name="Mondo S."/>
            <person name="Nolan M."/>
            <person name="Ohm R."/>
            <person name="Pangilinan J."/>
            <person name="Park H.-J."/>
            <person name="Ramirez L."/>
            <person name="Alfaro M."/>
            <person name="Sun H."/>
            <person name="Tritt A."/>
            <person name="Yoshinaga Y."/>
            <person name="Zwiers L.-H."/>
            <person name="Turgeon B."/>
            <person name="Goodwin S."/>
            <person name="Spatafora J."/>
            <person name="Crous P."/>
            <person name="Grigoriev I."/>
        </authorList>
    </citation>
    <scope>NUCLEOTIDE SEQUENCE</scope>
    <source>
        <strain evidence="9">CBS 109.77</strain>
    </source>
</reference>
<dbReference type="InterPro" id="IPR036864">
    <property type="entry name" value="Zn2-C6_fun-type_DNA-bd_sf"/>
</dbReference>
<evidence type="ECO:0000256" key="2">
    <source>
        <dbReference type="ARBA" id="ARBA00022723"/>
    </source>
</evidence>
<keyword evidence="3" id="KW-0805">Transcription regulation</keyword>
<evidence type="ECO:0000256" key="7">
    <source>
        <dbReference type="SAM" id="MobiDB-lite"/>
    </source>
</evidence>
<dbReference type="OrthoDB" id="5424793at2759"/>
<evidence type="ECO:0000256" key="1">
    <source>
        <dbReference type="ARBA" id="ARBA00004123"/>
    </source>
</evidence>
<dbReference type="InterPro" id="IPR007219">
    <property type="entry name" value="XnlR_reg_dom"/>
</dbReference>
<dbReference type="SMART" id="SM00066">
    <property type="entry name" value="GAL4"/>
    <property type="match status" value="1"/>
</dbReference>
<dbReference type="Gene3D" id="4.10.240.10">
    <property type="entry name" value="Zn(2)-C6 fungal-type DNA-binding domain"/>
    <property type="match status" value="1"/>
</dbReference>
<evidence type="ECO:0000313" key="10">
    <source>
        <dbReference type="Proteomes" id="UP000799757"/>
    </source>
</evidence>
<gene>
    <name evidence="9" type="ORF">K505DRAFT_275087</name>
</gene>
<evidence type="ECO:0000256" key="4">
    <source>
        <dbReference type="ARBA" id="ARBA00023125"/>
    </source>
</evidence>
<feature type="region of interest" description="Disordered" evidence="7">
    <location>
        <begin position="84"/>
        <end position="143"/>
    </location>
</feature>
<keyword evidence="10" id="KW-1185">Reference proteome</keyword>
<evidence type="ECO:0000313" key="9">
    <source>
        <dbReference type="EMBL" id="KAF2794497.1"/>
    </source>
</evidence>
<evidence type="ECO:0000259" key="8">
    <source>
        <dbReference type="PROSITE" id="PS50048"/>
    </source>
</evidence>
<dbReference type="GO" id="GO:0000981">
    <property type="term" value="F:DNA-binding transcription factor activity, RNA polymerase II-specific"/>
    <property type="evidence" value="ECO:0007669"/>
    <property type="project" value="InterPro"/>
</dbReference>
<dbReference type="GO" id="GO:0008270">
    <property type="term" value="F:zinc ion binding"/>
    <property type="evidence" value="ECO:0007669"/>
    <property type="project" value="InterPro"/>
</dbReference>
<protein>
    <recommendedName>
        <fullName evidence="8">Zn(2)-C6 fungal-type domain-containing protein</fullName>
    </recommendedName>
</protein>
<dbReference type="GO" id="GO:0005634">
    <property type="term" value="C:nucleus"/>
    <property type="evidence" value="ECO:0007669"/>
    <property type="project" value="UniProtKB-SubCell"/>
</dbReference>
<evidence type="ECO:0000256" key="5">
    <source>
        <dbReference type="ARBA" id="ARBA00023163"/>
    </source>
</evidence>
<dbReference type="AlphaFoldDB" id="A0A6A6XFM2"/>
<keyword evidence="4" id="KW-0238">DNA-binding</keyword>
<dbReference type="PROSITE" id="PS00463">
    <property type="entry name" value="ZN2_CY6_FUNGAL_1"/>
    <property type="match status" value="1"/>
</dbReference>
<sequence length="701" mass="79576">MEDNENPSADRSALPRTSQACQRCRSLKTRCLPSQQPGTCQRCSTSKRECVWAEIPRRAKRLRGPSRIAQVEQKIDGIFATLVNADGSRPTPAQTEQSDGSTPRIPSSQRPVAPGSWLPFPSSFSQEPSGSDLEAEASQQDAEPTTQFLNKLREIHNFGDDTDISRPPDGIFQSTSHREPPIDCDMVKGLLFNGEAEALLAEYRSMSKFFPFVPVAPNVSMQELSVTKPMLFLAILTIASWKDHKRQMALDVQYRTEFAKRTIIKPRRTLSLLQSVLVYLSWYHFVFSHKTQQIFFLQQLAIGLTLDMGLHQRTKRAPIDFPGRPKPQPPSPKEQRERQRTFLGCYFLSSMIAGGLQKPNLLKYNDYMAECGRNLQNDHEYSSDEIIGHLVSLRRIDDQTHDAFFSDEALDLPITDSRILMNLRFMQTQMEEWKREPYRDEFRQALDLSYSFTEMQLHSVGLRAIPPSSPPSTSDPIQLNALLSTLEAGKRFLDLLMAFPVSDYHLISFSEWMRLPYVVMTISRLSIPSETHTAAQWDVTAAQDRVRLDLYLESLCYRMQGLSTFDKRKQPHPDFWWAMRMIMDLTRSWYCRKIQPKNPTSTQRTPCELPTPDTLHNFNQGNGEPSVPPETLSMTGMADFTGSVPGGISTDNTDEFPGSGSYGAFTFMRSMDFDMEQFLDVGIWGSESYEGMGFGGGGMSF</sequence>